<reference evidence="2" key="1">
    <citation type="submission" date="2021-07" db="EMBL/GenBank/DDBJ databases">
        <authorList>
            <person name="Catto M.A."/>
            <person name="Jacobson A."/>
            <person name="Kennedy G."/>
            <person name="Labadie P."/>
            <person name="Hunt B.G."/>
            <person name="Srinivasan R."/>
        </authorList>
    </citation>
    <scope>NUCLEOTIDE SEQUENCE</scope>
    <source>
        <strain evidence="2">PL_HMW_Pooled</strain>
        <tissue evidence="2">Head</tissue>
    </source>
</reference>
<feature type="domain" description="DUF7869" evidence="1">
    <location>
        <begin position="69"/>
        <end position="116"/>
    </location>
</feature>
<dbReference type="AlphaFoldDB" id="A0AAE1GZ04"/>
<evidence type="ECO:0000259" key="1">
    <source>
        <dbReference type="Pfam" id="PF25273"/>
    </source>
</evidence>
<keyword evidence="2" id="KW-0687">Ribonucleoprotein</keyword>
<comment type="caution">
    <text evidence="2">The sequence shown here is derived from an EMBL/GenBank/DDBJ whole genome shotgun (WGS) entry which is preliminary data.</text>
</comment>
<evidence type="ECO:0000313" key="3">
    <source>
        <dbReference type="Proteomes" id="UP001219518"/>
    </source>
</evidence>
<dbReference type="GO" id="GO:0005840">
    <property type="term" value="C:ribosome"/>
    <property type="evidence" value="ECO:0007669"/>
    <property type="project" value="UniProtKB-KW"/>
</dbReference>
<gene>
    <name evidence="2" type="ORF">KUF71_004430</name>
</gene>
<keyword evidence="2" id="KW-0689">Ribosomal protein</keyword>
<dbReference type="EMBL" id="JAHWGI010000264">
    <property type="protein sequence ID" value="KAK3911428.1"/>
    <property type="molecule type" value="Genomic_DNA"/>
</dbReference>
<dbReference type="Proteomes" id="UP001219518">
    <property type="component" value="Unassembled WGS sequence"/>
</dbReference>
<keyword evidence="3" id="KW-1185">Reference proteome</keyword>
<name>A0AAE1GZ04_9NEOP</name>
<organism evidence="2 3">
    <name type="scientific">Frankliniella fusca</name>
    <dbReference type="NCBI Taxonomy" id="407009"/>
    <lineage>
        <taxon>Eukaryota</taxon>
        <taxon>Metazoa</taxon>
        <taxon>Ecdysozoa</taxon>
        <taxon>Arthropoda</taxon>
        <taxon>Hexapoda</taxon>
        <taxon>Insecta</taxon>
        <taxon>Pterygota</taxon>
        <taxon>Neoptera</taxon>
        <taxon>Paraneoptera</taxon>
        <taxon>Thysanoptera</taxon>
        <taxon>Terebrantia</taxon>
        <taxon>Thripoidea</taxon>
        <taxon>Thripidae</taxon>
        <taxon>Frankliniella</taxon>
    </lineage>
</organism>
<dbReference type="InterPro" id="IPR057191">
    <property type="entry name" value="DUF7869"/>
</dbReference>
<dbReference type="Pfam" id="PF25273">
    <property type="entry name" value="DUF7869"/>
    <property type="match status" value="1"/>
</dbReference>
<accession>A0AAE1GZ04</accession>
<reference evidence="2" key="2">
    <citation type="journal article" date="2023" name="BMC Genomics">
        <title>Pest status, molecular evolution, and epigenetic factors derived from the genome assembly of Frankliniella fusca, a thysanopteran phytovirus vector.</title>
        <authorList>
            <person name="Catto M.A."/>
            <person name="Labadie P.E."/>
            <person name="Jacobson A.L."/>
            <person name="Kennedy G.G."/>
            <person name="Srinivasan R."/>
            <person name="Hunt B.G."/>
        </authorList>
    </citation>
    <scope>NUCLEOTIDE SEQUENCE</scope>
    <source>
        <strain evidence="2">PL_HMW_Pooled</strain>
    </source>
</reference>
<proteinExistence type="predicted"/>
<evidence type="ECO:0000313" key="2">
    <source>
        <dbReference type="EMBL" id="KAK3911428.1"/>
    </source>
</evidence>
<protein>
    <submittedName>
        <fullName evidence="2">30S ribosomal protein S4, chloroplastic</fullName>
    </submittedName>
</protein>
<sequence length="147" mass="17338">MKRRVSLLLPEKQGFVQLSVQSGVRNRMRRVPRQLLCYVWDQTEARKGSAEITSMVWSFIQMKVAAGIEEFRIHSDNCSAQNKNQFLFSMYVMASIRFNIKITHCYLEVGHTHMEVRVVRRLSWNSRTNPPKMSYLELKLSYFCKIT</sequence>